<keyword evidence="2" id="KW-1185">Reference proteome</keyword>
<proteinExistence type="predicted"/>
<accession>A0ACA9KXZ7</accession>
<gene>
    <name evidence="1" type="ORF">RPERSI_LOCUS1777</name>
</gene>
<dbReference type="EMBL" id="CAJVQC010001766">
    <property type="protein sequence ID" value="CAG8500062.1"/>
    <property type="molecule type" value="Genomic_DNA"/>
</dbReference>
<sequence length="145" mass="16803">LDNNKTFHVFKTYDKSDIAIYRSNHRIISRTINTLLISNIADDFNENTFSEFNNMNNKNYFAENALFEFNDMNNELLVFNEVSYLTEVTELNIVEAIEGNKDATETIKGAKDITKAIEDNEDDSKKILYPITLNIVFTNWKELDG</sequence>
<evidence type="ECO:0000313" key="1">
    <source>
        <dbReference type="EMBL" id="CAG8500062.1"/>
    </source>
</evidence>
<name>A0ACA9KXZ7_9GLOM</name>
<organism evidence="1 2">
    <name type="scientific">Racocetra persica</name>
    <dbReference type="NCBI Taxonomy" id="160502"/>
    <lineage>
        <taxon>Eukaryota</taxon>
        <taxon>Fungi</taxon>
        <taxon>Fungi incertae sedis</taxon>
        <taxon>Mucoromycota</taxon>
        <taxon>Glomeromycotina</taxon>
        <taxon>Glomeromycetes</taxon>
        <taxon>Diversisporales</taxon>
        <taxon>Gigasporaceae</taxon>
        <taxon>Racocetra</taxon>
    </lineage>
</organism>
<evidence type="ECO:0000313" key="2">
    <source>
        <dbReference type="Proteomes" id="UP000789920"/>
    </source>
</evidence>
<dbReference type="Proteomes" id="UP000789920">
    <property type="component" value="Unassembled WGS sequence"/>
</dbReference>
<protein>
    <submittedName>
        <fullName evidence="1">24759_t:CDS:1</fullName>
    </submittedName>
</protein>
<feature type="non-terminal residue" evidence="1">
    <location>
        <position position="1"/>
    </location>
</feature>
<comment type="caution">
    <text evidence="1">The sequence shown here is derived from an EMBL/GenBank/DDBJ whole genome shotgun (WGS) entry which is preliminary data.</text>
</comment>
<reference evidence="1" key="1">
    <citation type="submission" date="2021-06" db="EMBL/GenBank/DDBJ databases">
        <authorList>
            <person name="Kallberg Y."/>
            <person name="Tangrot J."/>
            <person name="Rosling A."/>
        </authorList>
    </citation>
    <scope>NUCLEOTIDE SEQUENCE</scope>
    <source>
        <strain evidence="1">MA461A</strain>
    </source>
</reference>